<evidence type="ECO:0000256" key="2">
    <source>
        <dbReference type="ARBA" id="ARBA00022723"/>
    </source>
</evidence>
<organism evidence="9">
    <name type="scientific">Darwinula stevensoni</name>
    <dbReference type="NCBI Taxonomy" id="69355"/>
    <lineage>
        <taxon>Eukaryota</taxon>
        <taxon>Metazoa</taxon>
        <taxon>Ecdysozoa</taxon>
        <taxon>Arthropoda</taxon>
        <taxon>Crustacea</taxon>
        <taxon>Oligostraca</taxon>
        <taxon>Ostracoda</taxon>
        <taxon>Podocopa</taxon>
        <taxon>Podocopida</taxon>
        <taxon>Darwinulocopina</taxon>
        <taxon>Darwinuloidea</taxon>
        <taxon>Darwinulidae</taxon>
        <taxon>Darwinula</taxon>
    </lineage>
</organism>
<feature type="domain" description="C2H2-type" evidence="8">
    <location>
        <begin position="23"/>
        <end position="50"/>
    </location>
</feature>
<feature type="domain" description="C2H2-type" evidence="8">
    <location>
        <begin position="339"/>
        <end position="366"/>
    </location>
</feature>
<feature type="domain" description="C2H2-type" evidence="8">
    <location>
        <begin position="233"/>
        <end position="260"/>
    </location>
</feature>
<evidence type="ECO:0000256" key="5">
    <source>
        <dbReference type="ARBA" id="ARBA00022833"/>
    </source>
</evidence>
<dbReference type="EMBL" id="CAJPEV010001391">
    <property type="protein sequence ID" value="CAG0892396.1"/>
    <property type="molecule type" value="Genomic_DNA"/>
</dbReference>
<feature type="domain" description="C2H2-type" evidence="8">
    <location>
        <begin position="164"/>
        <end position="191"/>
    </location>
</feature>
<dbReference type="GO" id="GO:0008270">
    <property type="term" value="F:zinc ion binding"/>
    <property type="evidence" value="ECO:0007669"/>
    <property type="project" value="UniProtKB-KW"/>
</dbReference>
<dbReference type="AlphaFoldDB" id="A0A7R8XJN0"/>
<feature type="domain" description="C2H2-type" evidence="8">
    <location>
        <begin position="367"/>
        <end position="394"/>
    </location>
</feature>
<dbReference type="Pfam" id="PF00096">
    <property type="entry name" value="zf-C2H2"/>
    <property type="match status" value="4"/>
</dbReference>
<dbReference type="PANTHER" id="PTHR24394:SF44">
    <property type="entry name" value="ZINC FINGER PROTEIN 271-LIKE"/>
    <property type="match status" value="1"/>
</dbReference>
<dbReference type="GO" id="GO:0005694">
    <property type="term" value="C:chromosome"/>
    <property type="evidence" value="ECO:0007669"/>
    <property type="project" value="UniProtKB-ARBA"/>
</dbReference>
<dbReference type="Gene3D" id="3.30.160.60">
    <property type="entry name" value="Classic Zinc Finger"/>
    <property type="match status" value="8"/>
</dbReference>
<dbReference type="SUPFAM" id="SSF57667">
    <property type="entry name" value="beta-beta-alpha zinc fingers"/>
    <property type="match status" value="5"/>
</dbReference>
<dbReference type="PROSITE" id="PS00028">
    <property type="entry name" value="ZINC_FINGER_C2H2_1"/>
    <property type="match status" value="2"/>
</dbReference>
<evidence type="ECO:0000313" key="10">
    <source>
        <dbReference type="Proteomes" id="UP000677054"/>
    </source>
</evidence>
<dbReference type="PROSITE" id="PS50157">
    <property type="entry name" value="ZINC_FINGER_C2H2_2"/>
    <property type="match status" value="9"/>
</dbReference>
<protein>
    <recommendedName>
        <fullName evidence="8">C2H2-type domain-containing protein</fullName>
    </recommendedName>
</protein>
<dbReference type="GO" id="GO:0043565">
    <property type="term" value="F:sequence-specific DNA binding"/>
    <property type="evidence" value="ECO:0007669"/>
    <property type="project" value="UniProtKB-ARBA"/>
</dbReference>
<dbReference type="InterPro" id="IPR013087">
    <property type="entry name" value="Znf_C2H2_type"/>
</dbReference>
<dbReference type="PANTHER" id="PTHR24394">
    <property type="entry name" value="ZINC FINGER PROTEIN"/>
    <property type="match status" value="1"/>
</dbReference>
<dbReference type="OrthoDB" id="6408474at2759"/>
<dbReference type="FunFam" id="3.30.160.60:FF:002614">
    <property type="entry name" value="Pita, isoform B"/>
    <property type="match status" value="1"/>
</dbReference>
<keyword evidence="4 7" id="KW-0863">Zinc-finger</keyword>
<reference evidence="9" key="1">
    <citation type="submission" date="2020-11" db="EMBL/GenBank/DDBJ databases">
        <authorList>
            <person name="Tran Van P."/>
        </authorList>
    </citation>
    <scope>NUCLEOTIDE SEQUENCE</scope>
</reference>
<dbReference type="GO" id="GO:0005634">
    <property type="term" value="C:nucleus"/>
    <property type="evidence" value="ECO:0007669"/>
    <property type="project" value="UniProtKB-SubCell"/>
</dbReference>
<evidence type="ECO:0000259" key="8">
    <source>
        <dbReference type="PROSITE" id="PS50157"/>
    </source>
</evidence>
<evidence type="ECO:0000256" key="7">
    <source>
        <dbReference type="PROSITE-ProRule" id="PRU00042"/>
    </source>
</evidence>
<feature type="domain" description="C2H2-type" evidence="8">
    <location>
        <begin position="51"/>
        <end position="79"/>
    </location>
</feature>
<dbReference type="GO" id="GO:0000981">
    <property type="term" value="F:DNA-binding transcription factor activity, RNA polymerase II-specific"/>
    <property type="evidence" value="ECO:0007669"/>
    <property type="project" value="TreeGrafter"/>
</dbReference>
<sequence length="394" mass="46523">MSGIFKVDDHIWCGKTSGGIQLYFCAICPYNTHYKGNARTHKRVHTRERPFQCSLCEKSFTVKSNLYRHMNSSHAIFKVEDYIWGGRTSGGIQVYFCGVCTYMTHSKGHARIHRRVHTQEKPYQCTVCHKHFTQSSTLYRHLRAMMKLEDFIWSARTPGGLQLYFCSACPYKTGLKGHARTHKRVHTRERPFQCSICQRGFTQSSNLYRHMKTMCYVQSYVWCGRTLFGQRVYFCPICPYETSKKSHAEYHSRKHTKEKPFQCPLCPKAFTQKFNTTEYVRFGVWKGVCRSTSRNIYFCVYCDYKTPRRDNALYQHSRAIFKVEDYIWSGKTSGGIQVYFCGVCSYMAFSKSHTRIHRRVHTQERPYQCTVCHKHFTQSSTLYRHLRLSHRIHQ</sequence>
<keyword evidence="6" id="KW-0539">Nucleus</keyword>
<dbReference type="InterPro" id="IPR036236">
    <property type="entry name" value="Znf_C2H2_sf"/>
</dbReference>
<name>A0A7R8XJN0_9CRUS</name>
<gene>
    <name evidence="9" type="ORF">DSTB1V02_LOCUS7082</name>
</gene>
<dbReference type="FunFam" id="3.30.160.60:FF:000538">
    <property type="entry name" value="zinc finger protein 853"/>
    <property type="match status" value="2"/>
</dbReference>
<feature type="domain" description="C2H2-type" evidence="8">
    <location>
        <begin position="95"/>
        <end position="122"/>
    </location>
</feature>
<dbReference type="Proteomes" id="UP000677054">
    <property type="component" value="Unassembled WGS sequence"/>
</dbReference>
<dbReference type="EMBL" id="LR900908">
    <property type="protein sequence ID" value="CAD7247248.1"/>
    <property type="molecule type" value="Genomic_DNA"/>
</dbReference>
<accession>A0A7R8XJN0</accession>
<dbReference type="GO" id="GO:0045893">
    <property type="term" value="P:positive regulation of DNA-templated transcription"/>
    <property type="evidence" value="ECO:0007669"/>
    <property type="project" value="UniProtKB-ARBA"/>
</dbReference>
<dbReference type="SMART" id="SM00355">
    <property type="entry name" value="ZnF_C2H2"/>
    <property type="match status" value="9"/>
</dbReference>
<evidence type="ECO:0000256" key="6">
    <source>
        <dbReference type="ARBA" id="ARBA00023242"/>
    </source>
</evidence>
<keyword evidence="10" id="KW-1185">Reference proteome</keyword>
<dbReference type="FunFam" id="3.30.160.60:FF:001732">
    <property type="entry name" value="Zgc:162936"/>
    <property type="match status" value="1"/>
</dbReference>
<keyword evidence="3" id="KW-0677">Repeat</keyword>
<keyword evidence="5" id="KW-0862">Zinc</keyword>
<evidence type="ECO:0000256" key="1">
    <source>
        <dbReference type="ARBA" id="ARBA00004123"/>
    </source>
</evidence>
<comment type="subcellular location">
    <subcellularLocation>
        <location evidence="1">Nucleus</location>
    </subcellularLocation>
</comment>
<keyword evidence="2" id="KW-0479">Metal-binding</keyword>
<evidence type="ECO:0000256" key="4">
    <source>
        <dbReference type="ARBA" id="ARBA00022771"/>
    </source>
</evidence>
<feature type="domain" description="C2H2-type" evidence="8">
    <location>
        <begin position="192"/>
        <end position="213"/>
    </location>
</feature>
<proteinExistence type="predicted"/>
<evidence type="ECO:0000313" key="9">
    <source>
        <dbReference type="EMBL" id="CAD7247248.1"/>
    </source>
</evidence>
<feature type="domain" description="C2H2-type" evidence="8">
    <location>
        <begin position="123"/>
        <end position="151"/>
    </location>
</feature>
<evidence type="ECO:0000256" key="3">
    <source>
        <dbReference type="ARBA" id="ARBA00022737"/>
    </source>
</evidence>